<accession>A0ABP0UFX6</accession>
<sequence>MDSLCANYASDDEDDEDQQPETPQSSLTSSNSLESSGKPSISGLVPHSKNSQQSDSRELYPSLARPSLFAQLPAPKSQPVTESQPIRKQNVTFKPPVNLSVLESEEEEEEEPLKKKTKPELSRSDQKTGAGLTALLPAPKNSLGLRNALGSGSGPGGRRTAMEVVSTGGEIQVPKPVTESGFSGPRTPTMIGVPAERERLTSFYNAGAQHQNLHSIEQSLLSAPQMGDLYATQEVSPSSYMQYDENNWHYNGGGQTFISQSSQAVPNIVKGSGAIEEFEDPVAQVLRAERRRGKEDKRPPPSVIEVRQADLTGGPKLREDQLRTTGIAFGPSYQPAATNKDKPSKLHRRKHQIGSLFYEMKQKEMELVERRAKGHLSKAETQAKYGW</sequence>
<feature type="compositionally biased region" description="Acidic residues" evidence="1">
    <location>
        <begin position="10"/>
        <end position="19"/>
    </location>
</feature>
<dbReference type="PANTHER" id="PTHR13621:SF2">
    <property type="entry name" value="PROLINE-RICH PROTEIN PRCC"/>
    <property type="match status" value="1"/>
</dbReference>
<name>A0ABP0UFX6_9BRYO</name>
<evidence type="ECO:0000313" key="3">
    <source>
        <dbReference type="Proteomes" id="UP001497512"/>
    </source>
</evidence>
<proteinExistence type="predicted"/>
<organism evidence="2 3">
    <name type="scientific">Sphagnum troendelagicum</name>
    <dbReference type="NCBI Taxonomy" id="128251"/>
    <lineage>
        <taxon>Eukaryota</taxon>
        <taxon>Viridiplantae</taxon>
        <taxon>Streptophyta</taxon>
        <taxon>Embryophyta</taxon>
        <taxon>Bryophyta</taxon>
        <taxon>Sphagnophytina</taxon>
        <taxon>Sphagnopsida</taxon>
        <taxon>Sphagnales</taxon>
        <taxon>Sphagnaceae</taxon>
        <taxon>Sphagnum</taxon>
    </lineage>
</organism>
<feature type="region of interest" description="Disordered" evidence="1">
    <location>
        <begin position="329"/>
        <end position="349"/>
    </location>
</feature>
<reference evidence="2" key="1">
    <citation type="submission" date="2024-02" db="EMBL/GenBank/DDBJ databases">
        <authorList>
            <consortium name="ELIXIR-Norway"/>
            <consortium name="Elixir Norway"/>
        </authorList>
    </citation>
    <scope>NUCLEOTIDE SEQUENCE</scope>
</reference>
<evidence type="ECO:0008006" key="4">
    <source>
        <dbReference type="Google" id="ProtNLM"/>
    </source>
</evidence>
<dbReference type="InterPro" id="IPR018800">
    <property type="entry name" value="PRCC"/>
</dbReference>
<feature type="compositionally biased region" description="Polar residues" evidence="1">
    <location>
        <begin position="78"/>
        <end position="92"/>
    </location>
</feature>
<feature type="compositionally biased region" description="Low complexity" evidence="1">
    <location>
        <begin position="25"/>
        <end position="36"/>
    </location>
</feature>
<dbReference type="PANTHER" id="PTHR13621">
    <property type="entry name" value="PROLINE-RICH PROTEIN PRCC"/>
    <property type="match status" value="1"/>
</dbReference>
<feature type="region of interest" description="Disordered" evidence="1">
    <location>
        <begin position="1"/>
        <end position="158"/>
    </location>
</feature>
<evidence type="ECO:0000256" key="1">
    <source>
        <dbReference type="SAM" id="MobiDB-lite"/>
    </source>
</evidence>
<protein>
    <recommendedName>
        <fullName evidence="4">Proline-rich protein PRCC</fullName>
    </recommendedName>
</protein>
<keyword evidence="3" id="KW-1185">Reference proteome</keyword>
<gene>
    <name evidence="2" type="ORF">CSSPTR1EN2_LOCUS15150</name>
</gene>
<dbReference type="Pfam" id="PF10253">
    <property type="entry name" value="PRCC"/>
    <property type="match status" value="1"/>
</dbReference>
<evidence type="ECO:0000313" key="2">
    <source>
        <dbReference type="EMBL" id="CAK9220081.1"/>
    </source>
</evidence>
<dbReference type="Proteomes" id="UP001497512">
    <property type="component" value="Chromosome 3"/>
</dbReference>
<feature type="compositionally biased region" description="Basic and acidic residues" evidence="1">
    <location>
        <begin position="112"/>
        <end position="126"/>
    </location>
</feature>
<dbReference type="EMBL" id="OZ019895">
    <property type="protein sequence ID" value="CAK9220081.1"/>
    <property type="molecule type" value="Genomic_DNA"/>
</dbReference>